<dbReference type="GO" id="GO:0044820">
    <property type="term" value="P:mitotic telomere tethering at nuclear periphery"/>
    <property type="evidence" value="ECO:0007669"/>
    <property type="project" value="TreeGrafter"/>
</dbReference>
<dbReference type="GO" id="GO:1990862">
    <property type="term" value="C:nuclear membrane complex Bqt3-Bqt4"/>
    <property type="evidence" value="ECO:0007669"/>
    <property type="project" value="InterPro"/>
</dbReference>
<dbReference type="GO" id="GO:0003677">
    <property type="term" value="F:DNA binding"/>
    <property type="evidence" value="ECO:0007669"/>
    <property type="project" value="InterPro"/>
</dbReference>
<feature type="region of interest" description="Disordered" evidence="4">
    <location>
        <begin position="175"/>
        <end position="293"/>
    </location>
</feature>
<keyword evidence="5" id="KW-0812">Transmembrane</keyword>
<accession>A0AAE8SSX6</accession>
<keyword evidence="2" id="KW-0749">Sporulation</keyword>
<dbReference type="InterPro" id="IPR036887">
    <property type="entry name" value="HTH_APSES_sf"/>
</dbReference>
<dbReference type="InterPro" id="IPR018004">
    <property type="entry name" value="KilA/APSES_HTH"/>
</dbReference>
<feature type="transmembrane region" description="Helical" evidence="5">
    <location>
        <begin position="412"/>
        <end position="430"/>
    </location>
</feature>
<gene>
    <name evidence="7" type="ORF">DNG_02743</name>
</gene>
<comment type="caution">
    <text evidence="7">The sequence shown here is derived from an EMBL/GenBank/DDBJ whole genome shotgun (WGS) entry which is preliminary data.</text>
</comment>
<dbReference type="InterPro" id="IPR037548">
    <property type="entry name" value="Bqt4"/>
</dbReference>
<evidence type="ECO:0000313" key="8">
    <source>
        <dbReference type="Proteomes" id="UP001187682"/>
    </source>
</evidence>
<keyword evidence="8" id="KW-1185">Reference proteome</keyword>
<evidence type="ECO:0000313" key="7">
    <source>
        <dbReference type="EMBL" id="SPN99891.1"/>
    </source>
</evidence>
<feature type="domain" description="HTH APSES-type" evidence="6">
    <location>
        <begin position="60"/>
        <end position="170"/>
    </location>
</feature>
<reference evidence="7" key="1">
    <citation type="submission" date="2018-03" db="EMBL/GenBank/DDBJ databases">
        <authorList>
            <person name="Guldener U."/>
        </authorList>
    </citation>
    <scope>NUCLEOTIDE SEQUENCE</scope>
</reference>
<evidence type="ECO:0000259" key="6">
    <source>
        <dbReference type="PROSITE" id="PS51299"/>
    </source>
</evidence>
<feature type="compositionally biased region" description="Basic and acidic residues" evidence="4">
    <location>
        <begin position="390"/>
        <end position="400"/>
    </location>
</feature>
<proteinExistence type="predicted"/>
<dbReference type="InterPro" id="IPR003163">
    <property type="entry name" value="Tscrpt_reg_HTH_APSES-type"/>
</dbReference>
<dbReference type="SUPFAM" id="SSF54616">
    <property type="entry name" value="DNA-binding domain of Mlu1-box binding protein MBP1"/>
    <property type="match status" value="1"/>
</dbReference>
<feature type="compositionally biased region" description="Low complexity" evidence="4">
    <location>
        <begin position="257"/>
        <end position="266"/>
    </location>
</feature>
<dbReference type="GO" id="GO:0030435">
    <property type="term" value="P:sporulation resulting in formation of a cellular spore"/>
    <property type="evidence" value="ECO:0007669"/>
    <property type="project" value="UniProtKB-KW"/>
</dbReference>
<feature type="compositionally biased region" description="Basic and acidic residues" evidence="4">
    <location>
        <begin position="224"/>
        <end position="233"/>
    </location>
</feature>
<dbReference type="EMBL" id="ONZQ02000003">
    <property type="protein sequence ID" value="SPN99891.1"/>
    <property type="molecule type" value="Genomic_DNA"/>
</dbReference>
<sequence length="433" mass="47035">MAPQVKRNLPERKNHLLLEDIPEFSDLVSRRLLGQTKLSPKIPGPGAPAQTNLGAFDYAHLRAPMPKNIVSGIFKKAPSKYYLMRRSRDGYVSATGMFKATFPYAEAAEEEEERQYIKSLPTTSQEETAGNVWVPPEQALLLAEEYLITPWIKALLDPTPVALPENAESKTILAPPTFELPKPTPSLAPPTPTSLAQSRGRRSVSPSKLPKKATASPRKRSSRIKADSVEPPRTRSRSQSVDVEEATARASKEAEAVAEPAVVLPSVEEEPSYKEPVKAAGKPSKQSKKKNSIDIGGEALFAAGAPPTKEETMKMLEEAKQMVEAANEVTPDTADAPASTSGEEASSEEATEATPLTNGVAETKTKRKATEISAADEVDKENQEEGQETEEPRAKKARTEIELRKQRIKRRALFGISATVAVGAIVPWLMGAI</sequence>
<feature type="region of interest" description="Disordered" evidence="4">
    <location>
        <begin position="325"/>
        <end position="400"/>
    </location>
</feature>
<dbReference type="PROSITE" id="PS51299">
    <property type="entry name" value="HTH_APSES"/>
    <property type="match status" value="1"/>
</dbReference>
<dbReference type="SMART" id="SM01252">
    <property type="entry name" value="KilA-N"/>
    <property type="match status" value="1"/>
</dbReference>
<protein>
    <submittedName>
        <fullName evidence="7">Related to APSES transcription factor</fullName>
    </submittedName>
</protein>
<dbReference type="GO" id="GO:0048315">
    <property type="term" value="P:conidium formation"/>
    <property type="evidence" value="ECO:0007669"/>
    <property type="project" value="UniProtKB-KW"/>
</dbReference>
<dbReference type="AlphaFoldDB" id="A0AAE8SSX6"/>
<evidence type="ECO:0000256" key="3">
    <source>
        <dbReference type="ARBA" id="ARBA00023321"/>
    </source>
</evidence>
<keyword evidence="5" id="KW-0472">Membrane</keyword>
<dbReference type="GO" id="GO:0070197">
    <property type="term" value="P:meiotic attachment of telomere to nuclear envelope"/>
    <property type="evidence" value="ECO:0007669"/>
    <property type="project" value="InterPro"/>
</dbReference>
<dbReference type="Proteomes" id="UP001187682">
    <property type="component" value="Unassembled WGS sequence"/>
</dbReference>
<organism evidence="7 8">
    <name type="scientific">Cephalotrichum gorgonifer</name>
    <dbReference type="NCBI Taxonomy" id="2041049"/>
    <lineage>
        <taxon>Eukaryota</taxon>
        <taxon>Fungi</taxon>
        <taxon>Dikarya</taxon>
        <taxon>Ascomycota</taxon>
        <taxon>Pezizomycotina</taxon>
        <taxon>Sordariomycetes</taxon>
        <taxon>Hypocreomycetidae</taxon>
        <taxon>Microascales</taxon>
        <taxon>Microascaceae</taxon>
        <taxon>Cephalotrichum</taxon>
    </lineage>
</organism>
<feature type="compositionally biased region" description="Basic and acidic residues" evidence="4">
    <location>
        <begin position="246"/>
        <end position="255"/>
    </location>
</feature>
<evidence type="ECO:0000256" key="4">
    <source>
        <dbReference type="SAM" id="MobiDB-lite"/>
    </source>
</evidence>
<evidence type="ECO:0000256" key="2">
    <source>
        <dbReference type="ARBA" id="ARBA00022969"/>
    </source>
</evidence>
<feature type="compositionally biased region" description="Acidic residues" evidence="4">
    <location>
        <begin position="374"/>
        <end position="389"/>
    </location>
</feature>
<dbReference type="PANTHER" id="PTHR38044">
    <property type="entry name" value="BOUQUET FORMATION PROTEIN 4"/>
    <property type="match status" value="1"/>
</dbReference>
<keyword evidence="5" id="KW-1133">Transmembrane helix</keyword>
<keyword evidence="3" id="KW-0183">Conidiation</keyword>
<evidence type="ECO:0000256" key="5">
    <source>
        <dbReference type="SAM" id="Phobius"/>
    </source>
</evidence>
<name>A0AAE8SSX6_9PEZI</name>
<dbReference type="Gene3D" id="3.10.260.10">
    <property type="entry name" value="Transcription regulator HTH, APSES-type DNA-binding domain"/>
    <property type="match status" value="1"/>
</dbReference>
<evidence type="ECO:0000256" key="1">
    <source>
        <dbReference type="ARBA" id="ARBA00004123"/>
    </source>
</evidence>
<comment type="subcellular location">
    <subcellularLocation>
        <location evidence="1">Nucleus</location>
    </subcellularLocation>
</comment>
<dbReference type="PANTHER" id="PTHR38044:SF1">
    <property type="entry name" value="BOUQUET FORMATION PROTEIN 4"/>
    <property type="match status" value="1"/>
</dbReference>
<feature type="compositionally biased region" description="Pro residues" evidence="4">
    <location>
        <begin position="182"/>
        <end position="192"/>
    </location>
</feature>